<feature type="region of interest" description="Disordered" evidence="1">
    <location>
        <begin position="547"/>
        <end position="624"/>
    </location>
</feature>
<feature type="compositionally biased region" description="Basic and acidic residues" evidence="1">
    <location>
        <begin position="551"/>
        <end position="563"/>
    </location>
</feature>
<dbReference type="STRING" id="63057.A0A2P5E7M0"/>
<feature type="domain" description="Zinc knuckle CX2CX4HX4C" evidence="3">
    <location>
        <begin position="499"/>
        <end position="544"/>
    </location>
</feature>
<comment type="caution">
    <text evidence="4">The sequence shown here is derived from an EMBL/GenBank/DDBJ whole genome shotgun (WGS) entry which is preliminary data.</text>
</comment>
<dbReference type="InterPro" id="IPR040256">
    <property type="entry name" value="At4g02000-like"/>
</dbReference>
<dbReference type="PANTHER" id="PTHR31286:SF60">
    <property type="entry name" value="PROTEIN, PUTATIVE-RELATED"/>
    <property type="match status" value="1"/>
</dbReference>
<name>A0A2P5E7M0_TREOI</name>
<feature type="non-terminal residue" evidence="4">
    <location>
        <position position="624"/>
    </location>
</feature>
<dbReference type="InterPro" id="IPR025836">
    <property type="entry name" value="Zn_knuckle_CX2CX4HX4C"/>
</dbReference>
<proteinExistence type="predicted"/>
<gene>
    <name evidence="4" type="ORF">TorRG33x02_226510</name>
</gene>
<sequence length="624" mass="67521">MSTKLDRYTSAYLLSGYGINEFKLRKHADSALIDDFEDDGEQPSQMKKDSNRDMSQLKDDNNRVGTHGLDVFLVDQSNGAHGLVGAIARVSDGAHGLISDGISDGPHGLISDARVSDGARVTSNLDAARVSDGAHGVSIDARNSDAARVSDGAHGVSSNQQIGAHGLVRGAVRASDRVALTAAVPSRVLGGAAVPSRVLGGAAATHEADHRLGGAAARVLDGQSRHMLAADPSRVVHEADLGLQPRAAGPSNNIPDYMIIDSSMVDDGHAKTLVGGNDGYRVSSQTKTSQYGRGANPGSDKAGLSFAQVLGNQVVGAPVANNVTNIAPESSKPSIKGNYVCVKVNQAALQNRLELCQYSLIGRIFLSKGDSPWKLADLKFKLQSIWGLSPSWRLISLGRGFFHILLSSEVEKSKVWGMGSMNLKPGVLRLQPWFPNFNPHTQSSTNAQVWVRFHELPWVYWDRQILSDLARGIGVPIRFDEMTLNGEFGHYARILIDIDLSHPISDSLMVEVGNDCLFIPLEYERLPSFCSACKFIGHEASTCRRVQKLAPPKEGDKKSERGRSRSRKAVYRPIVKSPKSTDIPVENTHENLEGHTQSAKQKSWADEIEDIANQDHITRNKMAA</sequence>
<dbReference type="OrthoDB" id="1539447at2759"/>
<feature type="compositionally biased region" description="Basic and acidic residues" evidence="1">
    <location>
        <begin position="46"/>
        <end position="62"/>
    </location>
</feature>
<evidence type="ECO:0000256" key="1">
    <source>
        <dbReference type="SAM" id="MobiDB-lite"/>
    </source>
</evidence>
<organism evidence="4 5">
    <name type="scientific">Trema orientale</name>
    <name type="common">Charcoal tree</name>
    <name type="synonym">Celtis orientalis</name>
    <dbReference type="NCBI Taxonomy" id="63057"/>
    <lineage>
        <taxon>Eukaryota</taxon>
        <taxon>Viridiplantae</taxon>
        <taxon>Streptophyta</taxon>
        <taxon>Embryophyta</taxon>
        <taxon>Tracheophyta</taxon>
        <taxon>Spermatophyta</taxon>
        <taxon>Magnoliopsida</taxon>
        <taxon>eudicotyledons</taxon>
        <taxon>Gunneridae</taxon>
        <taxon>Pentapetalae</taxon>
        <taxon>rosids</taxon>
        <taxon>fabids</taxon>
        <taxon>Rosales</taxon>
        <taxon>Cannabaceae</taxon>
        <taxon>Trema</taxon>
    </lineage>
</organism>
<evidence type="ECO:0000259" key="2">
    <source>
        <dbReference type="Pfam" id="PF14111"/>
    </source>
</evidence>
<reference evidence="5" key="1">
    <citation type="submission" date="2016-06" db="EMBL/GenBank/DDBJ databases">
        <title>Parallel loss of symbiosis genes in relatives of nitrogen-fixing non-legume Parasponia.</title>
        <authorList>
            <person name="Van Velzen R."/>
            <person name="Holmer R."/>
            <person name="Bu F."/>
            <person name="Rutten L."/>
            <person name="Van Zeijl A."/>
            <person name="Liu W."/>
            <person name="Santuari L."/>
            <person name="Cao Q."/>
            <person name="Sharma T."/>
            <person name="Shen D."/>
            <person name="Roswanjaya Y."/>
            <person name="Wardhani T."/>
            <person name="Kalhor M.S."/>
            <person name="Jansen J."/>
            <person name="Van den Hoogen J."/>
            <person name="Gungor B."/>
            <person name="Hartog M."/>
            <person name="Hontelez J."/>
            <person name="Verver J."/>
            <person name="Yang W.-C."/>
            <person name="Schijlen E."/>
            <person name="Repin R."/>
            <person name="Schilthuizen M."/>
            <person name="Schranz E."/>
            <person name="Heidstra R."/>
            <person name="Miyata K."/>
            <person name="Fedorova E."/>
            <person name="Kohlen W."/>
            <person name="Bisseling T."/>
            <person name="Smit S."/>
            <person name="Geurts R."/>
        </authorList>
    </citation>
    <scope>NUCLEOTIDE SEQUENCE [LARGE SCALE GENOMIC DNA]</scope>
    <source>
        <strain evidence="5">cv. RG33-2</strain>
    </source>
</reference>
<evidence type="ECO:0000313" key="5">
    <source>
        <dbReference type="Proteomes" id="UP000237000"/>
    </source>
</evidence>
<evidence type="ECO:0000259" key="3">
    <source>
        <dbReference type="Pfam" id="PF14392"/>
    </source>
</evidence>
<protein>
    <submittedName>
        <fullName evidence="4">Zinc knuckle CX2CX4HX4C</fullName>
    </submittedName>
</protein>
<accession>A0A2P5E7M0</accession>
<evidence type="ECO:0000313" key="4">
    <source>
        <dbReference type="EMBL" id="PON81528.1"/>
    </source>
</evidence>
<feature type="compositionally biased region" description="Polar residues" evidence="1">
    <location>
        <begin position="282"/>
        <end position="291"/>
    </location>
</feature>
<dbReference type="Proteomes" id="UP000237000">
    <property type="component" value="Unassembled WGS sequence"/>
</dbReference>
<feature type="domain" description="DUF4283" evidence="2">
    <location>
        <begin position="354"/>
        <end position="440"/>
    </location>
</feature>
<keyword evidence="5" id="KW-1185">Reference proteome</keyword>
<feature type="region of interest" description="Disordered" evidence="1">
    <location>
        <begin position="35"/>
        <end position="62"/>
    </location>
</feature>
<dbReference type="Pfam" id="PF14392">
    <property type="entry name" value="zf-CCHC_4"/>
    <property type="match status" value="1"/>
</dbReference>
<dbReference type="PANTHER" id="PTHR31286">
    <property type="entry name" value="GLYCINE-RICH CELL WALL STRUCTURAL PROTEIN 1.8-LIKE"/>
    <property type="match status" value="1"/>
</dbReference>
<feature type="region of interest" description="Disordered" evidence="1">
    <location>
        <begin position="276"/>
        <end position="297"/>
    </location>
</feature>
<dbReference type="InterPro" id="IPR025558">
    <property type="entry name" value="DUF4283"/>
</dbReference>
<dbReference type="InParanoid" id="A0A2P5E7M0"/>
<dbReference type="Pfam" id="PF14111">
    <property type="entry name" value="DUF4283"/>
    <property type="match status" value="1"/>
</dbReference>
<dbReference type="EMBL" id="JXTC01000214">
    <property type="protein sequence ID" value="PON81528.1"/>
    <property type="molecule type" value="Genomic_DNA"/>
</dbReference>
<dbReference type="AlphaFoldDB" id="A0A2P5E7M0"/>